<protein>
    <recommendedName>
        <fullName evidence="6">Phosphoribosyltransferase domain-containing protein</fullName>
    </recommendedName>
</protein>
<organism evidence="4 5">
    <name type="scientific">candidate division WOR-1 bacterium RIFOXYC2_FULL_41_25</name>
    <dbReference type="NCBI Taxonomy" id="1802586"/>
    <lineage>
        <taxon>Bacteria</taxon>
        <taxon>Bacillati</taxon>
        <taxon>Saganbacteria</taxon>
    </lineage>
</organism>
<dbReference type="Proteomes" id="UP000177309">
    <property type="component" value="Unassembled WGS sequence"/>
</dbReference>
<reference evidence="4 5" key="1">
    <citation type="journal article" date="2016" name="Nat. Commun.">
        <title>Thousands of microbial genomes shed light on interconnected biogeochemical processes in an aquifer system.</title>
        <authorList>
            <person name="Anantharaman K."/>
            <person name="Brown C.T."/>
            <person name="Hug L.A."/>
            <person name="Sharon I."/>
            <person name="Castelle C.J."/>
            <person name="Probst A.J."/>
            <person name="Thomas B.C."/>
            <person name="Singh A."/>
            <person name="Wilkins M.J."/>
            <person name="Karaoz U."/>
            <person name="Brodie E.L."/>
            <person name="Williams K.H."/>
            <person name="Hubbard S.S."/>
            <person name="Banfield J.F."/>
        </authorList>
    </citation>
    <scope>NUCLEOTIDE SEQUENCE [LARGE SCALE GENOMIC DNA]</scope>
</reference>
<evidence type="ECO:0000259" key="3">
    <source>
        <dbReference type="Pfam" id="PF18912"/>
    </source>
</evidence>
<dbReference type="PANTHER" id="PTHR47505">
    <property type="entry name" value="DNA UTILIZATION PROTEIN YHGH"/>
    <property type="match status" value="1"/>
</dbReference>
<dbReference type="PANTHER" id="PTHR47505:SF1">
    <property type="entry name" value="DNA UTILIZATION PROTEIN YHGH"/>
    <property type="match status" value="1"/>
</dbReference>
<accession>A0A1F4TPX5</accession>
<dbReference type="InterPro" id="IPR029057">
    <property type="entry name" value="PRTase-like"/>
</dbReference>
<feature type="domain" description="Phosphoribosyltransferase" evidence="2">
    <location>
        <begin position="153"/>
        <end position="204"/>
    </location>
</feature>
<evidence type="ECO:0008006" key="6">
    <source>
        <dbReference type="Google" id="ProtNLM"/>
    </source>
</evidence>
<comment type="caution">
    <text evidence="4">The sequence shown here is derived from an EMBL/GenBank/DDBJ whole genome shotgun (WGS) entry which is preliminary data.</text>
</comment>
<dbReference type="AlphaFoldDB" id="A0A1F4TPX5"/>
<proteinExistence type="inferred from homology"/>
<dbReference type="InterPro" id="IPR051910">
    <property type="entry name" value="ComF/GntX_DNA_util-trans"/>
</dbReference>
<dbReference type="SUPFAM" id="SSF53271">
    <property type="entry name" value="PRTase-like"/>
    <property type="match status" value="1"/>
</dbReference>
<gene>
    <name evidence="4" type="ORF">A2462_01110</name>
</gene>
<dbReference type="Gene3D" id="3.40.50.2020">
    <property type="match status" value="1"/>
</dbReference>
<dbReference type="EMBL" id="MEUI01000022">
    <property type="protein sequence ID" value="OGC34123.1"/>
    <property type="molecule type" value="Genomic_DNA"/>
</dbReference>
<evidence type="ECO:0000313" key="5">
    <source>
        <dbReference type="Proteomes" id="UP000177309"/>
    </source>
</evidence>
<dbReference type="Pfam" id="PF18912">
    <property type="entry name" value="DZR_2"/>
    <property type="match status" value="1"/>
</dbReference>
<evidence type="ECO:0000259" key="2">
    <source>
        <dbReference type="Pfam" id="PF00156"/>
    </source>
</evidence>
<comment type="similarity">
    <text evidence="1">Belongs to the ComF/GntX family.</text>
</comment>
<evidence type="ECO:0000313" key="4">
    <source>
        <dbReference type="EMBL" id="OGC34123.1"/>
    </source>
</evidence>
<dbReference type="Pfam" id="PF00156">
    <property type="entry name" value="Pribosyltran"/>
    <property type="match status" value="1"/>
</dbReference>
<dbReference type="InterPro" id="IPR044005">
    <property type="entry name" value="DZR_2"/>
</dbReference>
<dbReference type="InterPro" id="IPR000836">
    <property type="entry name" value="PRTase_dom"/>
</dbReference>
<dbReference type="CDD" id="cd06223">
    <property type="entry name" value="PRTases_typeI"/>
    <property type="match status" value="1"/>
</dbReference>
<sequence>MKQLLTSLLDLIFPPRCEVCRKNSQAAMCQDCFIEIKYMKPHLGIHSVSTYEGALKEAIHRFKFKNRKRLADPLGLLLVNYLSHIPSINMQEIDAIVPVPLHQRRLKERGFNQVALVAQIMQKYFEVPVLPALERIKDTEAQFDLAREERFHNIKEAFRVNHNHSVADKRVLLLDDIYTTGATIAECSKCLKTAGAKRVEILTLSRAVEHQA</sequence>
<name>A0A1F4TPX5_UNCSA</name>
<feature type="domain" description="Double zinc ribbon" evidence="3">
    <location>
        <begin position="8"/>
        <end position="40"/>
    </location>
</feature>
<evidence type="ECO:0000256" key="1">
    <source>
        <dbReference type="ARBA" id="ARBA00008007"/>
    </source>
</evidence>